<dbReference type="EMBL" id="JAWJBA010000001">
    <property type="protein sequence ID" value="MDV2683025.1"/>
    <property type="molecule type" value="Genomic_DNA"/>
</dbReference>
<evidence type="ECO:0000313" key="2">
    <source>
        <dbReference type="Proteomes" id="UP001287282"/>
    </source>
</evidence>
<protein>
    <submittedName>
        <fullName evidence="1">Uncharacterized protein</fullName>
    </submittedName>
</protein>
<dbReference type="Proteomes" id="UP001287282">
    <property type="component" value="Unassembled WGS sequence"/>
</dbReference>
<accession>A0ABU3X567</accession>
<dbReference type="RefSeq" id="WP_317120353.1">
    <property type="nucleotide sequence ID" value="NZ_JAWJBA010000001.1"/>
</dbReference>
<evidence type="ECO:0000313" key="1">
    <source>
        <dbReference type="EMBL" id="MDV2683025.1"/>
    </source>
</evidence>
<keyword evidence="2" id="KW-1185">Reference proteome</keyword>
<proteinExistence type="predicted"/>
<comment type="caution">
    <text evidence="1">The sequence shown here is derived from an EMBL/GenBank/DDBJ whole genome shotgun (WGS) entry which is preliminary data.</text>
</comment>
<reference evidence="1 2" key="1">
    <citation type="submission" date="2023-10" db="EMBL/GenBank/DDBJ databases">
        <title>Screening of Alkalihalobacillus lindianensis BZ-TG-R113 and Its Alleviation of Salt Stress on Rapeseed Growth.</title>
        <authorList>
            <person name="Zhao B."/>
            <person name="Guo T."/>
        </authorList>
    </citation>
    <scope>NUCLEOTIDE SEQUENCE [LARGE SCALE GENOMIC DNA]</scope>
    <source>
        <strain evidence="1 2">BZ-TG-R113</strain>
    </source>
</reference>
<organism evidence="1 2">
    <name type="scientific">Alkalihalophilus lindianensis</name>
    <dbReference type="NCBI Taxonomy" id="1630542"/>
    <lineage>
        <taxon>Bacteria</taxon>
        <taxon>Bacillati</taxon>
        <taxon>Bacillota</taxon>
        <taxon>Bacilli</taxon>
        <taxon>Bacillales</taxon>
        <taxon>Bacillaceae</taxon>
        <taxon>Alkalihalophilus</taxon>
    </lineage>
</organism>
<gene>
    <name evidence="1" type="ORF">RYX56_01410</name>
</gene>
<name>A0ABU3X567_9BACI</name>
<sequence>MKHSSSFRFLWLGQSFANLGDVLYIVALITLIYQLTGSATYMALITKQQAFEPSVAIYYCMGDVIY</sequence>